<gene>
    <name evidence="1" type="ORF">D174_11150</name>
</gene>
<dbReference type="eggNOG" id="ENOG5031DGC">
    <property type="taxonomic scope" value="Bacteria"/>
</dbReference>
<protein>
    <submittedName>
        <fullName evidence="1">Uncharacterized protein</fullName>
    </submittedName>
</protein>
<evidence type="ECO:0000313" key="2">
    <source>
        <dbReference type="Proteomes" id="UP000018763"/>
    </source>
</evidence>
<dbReference type="EMBL" id="CP006936">
    <property type="protein sequence ID" value="AHC27917.1"/>
    <property type="molecule type" value="Genomic_DNA"/>
</dbReference>
<dbReference type="KEGG" id="mne:D174_11150"/>
<dbReference type="AlphaFoldDB" id="V5XIP6"/>
<proteinExistence type="predicted"/>
<dbReference type="Proteomes" id="UP000018763">
    <property type="component" value="Chromosome"/>
</dbReference>
<reference evidence="1 2" key="1">
    <citation type="journal article" date="2014" name="Genome Announc.">
        <title>Complete Genome Sequence of Sterol-Transforming Mycobacterium neoaurum Strain VKM Ac-1815D.</title>
        <authorList>
            <person name="Shtratnikova V.Y."/>
            <person name="Bragin E.Y."/>
            <person name="Dovbnya D.V."/>
            <person name="Pekov Y.A."/>
            <person name="Schelkunov M.I."/>
            <person name="Strizhov N."/>
            <person name="Ivashina T.V."/>
            <person name="Ashapkin V.V."/>
            <person name="Donova M.V."/>
        </authorList>
    </citation>
    <scope>NUCLEOTIDE SEQUENCE [LARGE SCALE GENOMIC DNA]</scope>
    <source>
        <strain evidence="1 2">VKM Ac-1815D</strain>
    </source>
</reference>
<evidence type="ECO:0000313" key="1">
    <source>
        <dbReference type="EMBL" id="AHC27917.1"/>
    </source>
</evidence>
<sequence>MDMSDPIASVTPMSNPTRVLRSDITAPTGSFDDDAAIALVSQFCVTHDVGHRTGYTIVAALDRALRIASVIGPDPRWRRMHRWSGNRDIEDAPGTVRLRDERDTLYNHFVATMPEAEWLPPNTIVSARRWARHCEPMRRAVHLGLGWILPIHGEVLLVPMPTTRYQSADTDVVHCDTGRPAIEWSDGTGRFHLHGVEFDEALYRCVLAGELSVRMISSRCTREQRPVALRYLRFDSARQAGAAPIGGGLHRLPLPPRLARDRTAGPGRCLYFRRLGDSQSIQWVDPQSVFDDPEALLRAERDAFPLRCL</sequence>
<name>V5XIP6_MYCNE</name>
<organism evidence="1 2">
    <name type="scientific">Mycolicibacterium neoaurum VKM Ac-1815D</name>
    <dbReference type="NCBI Taxonomy" id="700508"/>
    <lineage>
        <taxon>Bacteria</taxon>
        <taxon>Bacillati</taxon>
        <taxon>Actinomycetota</taxon>
        <taxon>Actinomycetes</taxon>
        <taxon>Mycobacteriales</taxon>
        <taxon>Mycobacteriaceae</taxon>
        <taxon>Mycolicibacterium</taxon>
    </lineage>
</organism>
<accession>V5XIP6</accession>
<dbReference type="HOGENOM" id="CLU_899602_0_0_11"/>
<keyword evidence="2" id="KW-1185">Reference proteome</keyword>